<reference evidence="1 2" key="1">
    <citation type="journal article" date="2019" name="Int. J. Syst. Evol. Microbiol.">
        <title>The Global Catalogue of Microorganisms (GCM) 10K type strain sequencing project: providing services to taxonomists for standard genome sequencing and annotation.</title>
        <authorList>
            <consortium name="The Broad Institute Genomics Platform"/>
            <consortium name="The Broad Institute Genome Sequencing Center for Infectious Disease"/>
            <person name="Wu L."/>
            <person name="Ma J."/>
        </authorList>
    </citation>
    <scope>NUCLEOTIDE SEQUENCE [LARGE SCALE GENOMIC DNA]</scope>
    <source>
        <strain evidence="1 2">JCM 6242</strain>
    </source>
</reference>
<protein>
    <submittedName>
        <fullName evidence="1">Uncharacterized protein</fullName>
    </submittedName>
</protein>
<dbReference type="EMBL" id="BAAAVI010000060">
    <property type="protein sequence ID" value="GAA2897770.1"/>
    <property type="molecule type" value="Genomic_DNA"/>
</dbReference>
<evidence type="ECO:0000313" key="1">
    <source>
        <dbReference type="EMBL" id="GAA2897770.1"/>
    </source>
</evidence>
<evidence type="ECO:0000313" key="2">
    <source>
        <dbReference type="Proteomes" id="UP001500831"/>
    </source>
</evidence>
<keyword evidence="2" id="KW-1185">Reference proteome</keyword>
<comment type="caution">
    <text evidence="1">The sequence shown here is derived from an EMBL/GenBank/DDBJ whole genome shotgun (WGS) entry which is preliminary data.</text>
</comment>
<organism evidence="1 2">
    <name type="scientific">Streptosporangium fragile</name>
    <dbReference type="NCBI Taxonomy" id="46186"/>
    <lineage>
        <taxon>Bacteria</taxon>
        <taxon>Bacillati</taxon>
        <taxon>Actinomycetota</taxon>
        <taxon>Actinomycetes</taxon>
        <taxon>Streptosporangiales</taxon>
        <taxon>Streptosporangiaceae</taxon>
        <taxon>Streptosporangium</taxon>
    </lineage>
</organism>
<proteinExistence type="predicted"/>
<gene>
    <name evidence="1" type="ORF">GCM10010517_62870</name>
</gene>
<sequence length="93" mass="10566">MTRAYHGIHVGLLAPDHEKLVWRAPAARSDRVRVREHTCACRVQSYELCASGGLMFIRRTTMRSGKAVVHETDRWPSKQATNVWTLLLSGRAH</sequence>
<accession>A0ABN3W6F0</accession>
<dbReference type="Proteomes" id="UP001500831">
    <property type="component" value="Unassembled WGS sequence"/>
</dbReference>
<name>A0ABN3W6F0_9ACTN</name>